<dbReference type="GO" id="GO:0008843">
    <property type="term" value="F:endochitinase activity"/>
    <property type="evidence" value="ECO:0007669"/>
    <property type="project" value="UniProtKB-EC"/>
</dbReference>
<keyword evidence="3 7" id="KW-0732">Signal</keyword>
<dbReference type="Proteomes" id="UP000663868">
    <property type="component" value="Unassembled WGS sequence"/>
</dbReference>
<dbReference type="GO" id="GO:0016998">
    <property type="term" value="P:cell wall macromolecule catabolic process"/>
    <property type="evidence" value="ECO:0007669"/>
    <property type="project" value="InterPro"/>
</dbReference>
<evidence type="ECO:0000256" key="6">
    <source>
        <dbReference type="ARBA" id="ARBA00023295"/>
    </source>
</evidence>
<evidence type="ECO:0000256" key="4">
    <source>
        <dbReference type="ARBA" id="ARBA00022801"/>
    </source>
</evidence>
<dbReference type="GO" id="GO:0006032">
    <property type="term" value="P:chitin catabolic process"/>
    <property type="evidence" value="ECO:0007669"/>
    <property type="project" value="InterPro"/>
</dbReference>
<feature type="domain" description="Glycoside hydrolase family 19 catalytic" evidence="8">
    <location>
        <begin position="86"/>
        <end position="138"/>
    </location>
</feature>
<evidence type="ECO:0000256" key="3">
    <source>
        <dbReference type="ARBA" id="ARBA00022729"/>
    </source>
</evidence>
<dbReference type="EC" id="3.2.1.14" evidence="2"/>
<keyword evidence="6" id="KW-0326">Glycosidase</keyword>
<accession>A0A819WXF6</accession>
<protein>
    <recommendedName>
        <fullName evidence="2">chitinase</fullName>
        <ecNumber evidence="2">3.2.1.14</ecNumber>
    </recommendedName>
</protein>
<dbReference type="InterPro" id="IPR000726">
    <property type="entry name" value="Glyco_hydro_19_cat"/>
</dbReference>
<gene>
    <name evidence="9" type="ORF">KXQ929_LOCUS36305</name>
</gene>
<dbReference type="PANTHER" id="PTHR22595">
    <property type="entry name" value="CHITINASE-RELATED"/>
    <property type="match status" value="1"/>
</dbReference>
<reference evidence="9" key="1">
    <citation type="submission" date="2021-02" db="EMBL/GenBank/DDBJ databases">
        <authorList>
            <person name="Nowell W R."/>
        </authorList>
    </citation>
    <scope>NUCLEOTIDE SEQUENCE</scope>
</reference>
<dbReference type="InterPro" id="IPR023346">
    <property type="entry name" value="Lysozyme-like_dom_sf"/>
</dbReference>
<evidence type="ECO:0000313" key="10">
    <source>
        <dbReference type="Proteomes" id="UP000663868"/>
    </source>
</evidence>
<dbReference type="GO" id="GO:0050832">
    <property type="term" value="P:defense response to fungus"/>
    <property type="evidence" value="ECO:0007669"/>
    <property type="project" value="TreeGrafter"/>
</dbReference>
<dbReference type="SUPFAM" id="SSF53955">
    <property type="entry name" value="Lysozyme-like"/>
    <property type="match status" value="1"/>
</dbReference>
<evidence type="ECO:0000313" key="9">
    <source>
        <dbReference type="EMBL" id="CAF4133452.1"/>
    </source>
</evidence>
<evidence type="ECO:0000256" key="2">
    <source>
        <dbReference type="ARBA" id="ARBA00012729"/>
    </source>
</evidence>
<evidence type="ECO:0000259" key="8">
    <source>
        <dbReference type="Pfam" id="PF00182"/>
    </source>
</evidence>
<keyword evidence="4" id="KW-0378">Hydrolase</keyword>
<dbReference type="CDD" id="cd00325">
    <property type="entry name" value="chitinase_GH19"/>
    <property type="match status" value="1"/>
</dbReference>
<name>A0A819WXF6_9BILA</name>
<comment type="catalytic activity">
    <reaction evidence="1">
        <text>Random endo-hydrolysis of N-acetyl-beta-D-glucosaminide (1-&gt;4)-beta-linkages in chitin and chitodextrins.</text>
        <dbReference type="EC" id="3.2.1.14"/>
    </reaction>
</comment>
<evidence type="ECO:0000256" key="5">
    <source>
        <dbReference type="ARBA" id="ARBA00023277"/>
    </source>
</evidence>
<dbReference type="EMBL" id="CAJOBB010005585">
    <property type="protein sequence ID" value="CAF4133452.1"/>
    <property type="molecule type" value="Genomic_DNA"/>
</dbReference>
<dbReference type="AlphaFoldDB" id="A0A819WXF6"/>
<evidence type="ECO:0000256" key="7">
    <source>
        <dbReference type="SAM" id="SignalP"/>
    </source>
</evidence>
<dbReference type="Gene3D" id="1.10.530.10">
    <property type="match status" value="1"/>
</dbReference>
<dbReference type="PANTHER" id="PTHR22595:SF171">
    <property type="entry name" value="BASIC ENDOCHITINASE B"/>
    <property type="match status" value="1"/>
</dbReference>
<feature type="chain" id="PRO_5032990648" description="chitinase" evidence="7">
    <location>
        <begin position="19"/>
        <end position="196"/>
    </location>
</feature>
<dbReference type="Pfam" id="PF00182">
    <property type="entry name" value="Glyco_hydro_19"/>
    <property type="match status" value="1"/>
</dbReference>
<evidence type="ECO:0000256" key="1">
    <source>
        <dbReference type="ARBA" id="ARBA00000822"/>
    </source>
</evidence>
<sequence length="196" mass="21903">MFLFIGIIACVTFVQTNAGITTDQFEEILPLSEHSEYLEHLNSAMDEGDITTCTRQAAFIAQTAHESAEYNLMVEQGNNCENYPDGCLYKGRGALQLTHKSNYEKAGEALGLDLVGDPDQVAEPEVGFKVAVWFWNDHNLNSLADENTLDAFKKITKKINGGQNGAKERERYWQKAREVLGCAGRKKSKPLPFHIM</sequence>
<feature type="signal peptide" evidence="7">
    <location>
        <begin position="1"/>
        <end position="18"/>
    </location>
</feature>
<keyword evidence="5" id="KW-0119">Carbohydrate metabolism</keyword>
<comment type="caution">
    <text evidence="9">The sequence shown here is derived from an EMBL/GenBank/DDBJ whole genome shotgun (WGS) entry which is preliminary data.</text>
</comment>
<proteinExistence type="predicted"/>
<organism evidence="9 10">
    <name type="scientific">Adineta steineri</name>
    <dbReference type="NCBI Taxonomy" id="433720"/>
    <lineage>
        <taxon>Eukaryota</taxon>
        <taxon>Metazoa</taxon>
        <taxon>Spiralia</taxon>
        <taxon>Gnathifera</taxon>
        <taxon>Rotifera</taxon>
        <taxon>Eurotatoria</taxon>
        <taxon>Bdelloidea</taxon>
        <taxon>Adinetida</taxon>
        <taxon>Adinetidae</taxon>
        <taxon>Adineta</taxon>
    </lineage>
</organism>